<organism evidence="2 3">
    <name type="scientific">Mycobacterium phage Finemlucis</name>
    <dbReference type="NCBI Taxonomy" id="2015844"/>
    <lineage>
        <taxon>Viruses</taxon>
        <taxon>Duplodnaviria</taxon>
        <taxon>Heunggongvirae</taxon>
        <taxon>Uroviricota</taxon>
        <taxon>Caudoviricetes</taxon>
        <taxon>Vilmaviridae</taxon>
        <taxon>Lclasvirinae</taxon>
        <taxon>Faithunavirus</taxon>
        <taxon>Faithunavirus finemlucis</taxon>
    </lineage>
</organism>
<dbReference type="RefSeq" id="YP_010012948.1">
    <property type="nucleotide sequence ID" value="NC_053507.1"/>
</dbReference>
<evidence type="ECO:0000256" key="1">
    <source>
        <dbReference type="SAM" id="MobiDB-lite"/>
    </source>
</evidence>
<evidence type="ECO:0000313" key="2">
    <source>
        <dbReference type="EMBL" id="ATG86521.1"/>
    </source>
</evidence>
<protein>
    <submittedName>
        <fullName evidence="2">Uncharacterized protein</fullName>
    </submittedName>
</protein>
<evidence type="ECO:0000313" key="3">
    <source>
        <dbReference type="Proteomes" id="UP000231431"/>
    </source>
</evidence>
<gene>
    <name evidence="2" type="primary">118</name>
    <name evidence="2" type="ORF">SEA_FINEMLUCIS_118</name>
</gene>
<dbReference type="GeneID" id="63209505"/>
<dbReference type="KEGG" id="vg:63209505"/>
<name>A0A291I9Z3_9CAUD</name>
<dbReference type="EMBL" id="MF185728">
    <property type="protein sequence ID" value="ATG86521.1"/>
    <property type="molecule type" value="Genomic_DNA"/>
</dbReference>
<dbReference type="Proteomes" id="UP000231431">
    <property type="component" value="Segment"/>
</dbReference>
<proteinExistence type="predicted"/>
<keyword evidence="3" id="KW-1185">Reference proteome</keyword>
<feature type="region of interest" description="Disordered" evidence="1">
    <location>
        <begin position="39"/>
        <end position="59"/>
    </location>
</feature>
<sequence>MSSNHDDLEPGWAGLGRFLWPVGVYAKVKGWLMRKGVIKPNDWDDQPDYDDSGNVIRDK</sequence>
<reference evidence="2 3" key="1">
    <citation type="submission" date="2017-06" db="EMBL/GenBank/DDBJ databases">
        <authorList>
            <person name="Herren C.D."/>
            <person name="Smith-Caldas M."/>
            <person name="Curl A.K."/>
            <person name="Carbajal J.A."/>
            <person name="Thornton M."/>
            <person name="Klein S."/>
            <person name="Atkinson C.A."/>
            <person name="Brown D."/>
            <person name="Clarkston C."/>
            <person name="Cox V.G."/>
            <person name="Helms T.L."/>
            <person name="Johnson B.M."/>
            <person name="Mosqueda S.M."/>
            <person name="Nichols J.M."/>
            <person name="Rafter T.E."/>
            <person name="Smith J.L."/>
            <person name="Snow J.A."/>
            <person name="Trosper K.M."/>
            <person name="Waner K.N."/>
            <person name="Zych M.G."/>
            <person name="Anderson M.S."/>
            <person name="Chang A.W."/>
            <person name="Martinez A.C."/>
            <person name="Vars S.J."/>
            <person name="Wagner K.E."/>
            <person name="Wiebe P.L."/>
            <person name="Williams T."/>
            <person name="Yanez C.P."/>
            <person name="Stoner T.H."/>
            <person name="Garlena R.A."/>
            <person name="Russell D.A."/>
            <person name="Pope W.H."/>
            <person name="Jacobs-Sera D."/>
            <person name="Hatfull G.F."/>
        </authorList>
    </citation>
    <scope>NUCLEOTIDE SEQUENCE [LARGE SCALE GENOMIC DNA]</scope>
</reference>
<accession>A0A291I9Z3</accession>